<dbReference type="Gene3D" id="3.90.79.10">
    <property type="entry name" value="Nucleoside Triphosphate Pyrophosphohydrolase"/>
    <property type="match status" value="1"/>
</dbReference>
<gene>
    <name evidence="4" type="ORF">RT41_GL001358</name>
</gene>
<dbReference type="RefSeq" id="WP_096817793.1">
    <property type="nucleotide sequence ID" value="NZ_JXJU01000004.1"/>
</dbReference>
<dbReference type="GO" id="GO:0016787">
    <property type="term" value="F:hydrolase activity"/>
    <property type="evidence" value="ECO:0007669"/>
    <property type="project" value="UniProtKB-KW"/>
</dbReference>
<protein>
    <submittedName>
        <fullName evidence="4">ADP-ribose pyrophosphatase</fullName>
    </submittedName>
</protein>
<comment type="cofactor">
    <cofactor evidence="1">
        <name>Mg(2+)</name>
        <dbReference type="ChEBI" id="CHEBI:18420"/>
    </cofactor>
</comment>
<feature type="domain" description="Nudix hydrolase" evidence="3">
    <location>
        <begin position="47"/>
        <end position="180"/>
    </location>
</feature>
<dbReference type="Proteomes" id="UP000218181">
    <property type="component" value="Unassembled WGS sequence"/>
</dbReference>
<dbReference type="SUPFAM" id="SSF55811">
    <property type="entry name" value="Nudix"/>
    <property type="match status" value="1"/>
</dbReference>
<dbReference type="PANTHER" id="PTHR11839:SF18">
    <property type="entry name" value="NUDIX HYDROLASE DOMAIN-CONTAINING PROTEIN"/>
    <property type="match status" value="1"/>
</dbReference>
<proteinExistence type="predicted"/>
<sequence>MLDAENNKYEEKTLSRELVFHGSIFRVVHDTVSLPDGKIGKRELVFHNGGVAVAPILNNQLILVGQYRKALEQFIYEIPAGKLEFGEKMIPEIAALRELEEETGYTISQGKQLETIAPFYGTPGFSSEKTYLYFTDQLRKVDHPRPMDEEEFLEVKKVSLNEAKKMIEVGEICDAKTIMAVQFWELKKLRGDLINAKTDSNR</sequence>
<evidence type="ECO:0000313" key="5">
    <source>
        <dbReference type="Proteomes" id="UP000218181"/>
    </source>
</evidence>
<dbReference type="InterPro" id="IPR015797">
    <property type="entry name" value="NUDIX_hydrolase-like_dom_sf"/>
</dbReference>
<comment type="caution">
    <text evidence="4">The sequence shown here is derived from an EMBL/GenBank/DDBJ whole genome shotgun (WGS) entry which is preliminary data.</text>
</comment>
<keyword evidence="5" id="KW-1185">Reference proteome</keyword>
<dbReference type="FunFam" id="3.90.79.10:FF:000024">
    <property type="entry name" value="ADP-ribose pyrophosphatase"/>
    <property type="match status" value="1"/>
</dbReference>
<organism evidence="4 5">
    <name type="scientific">Lactococcus fujiensis JCM 16395</name>
    <dbReference type="NCBI Taxonomy" id="1291764"/>
    <lineage>
        <taxon>Bacteria</taxon>
        <taxon>Bacillati</taxon>
        <taxon>Bacillota</taxon>
        <taxon>Bacilli</taxon>
        <taxon>Lactobacillales</taxon>
        <taxon>Streptococcaceae</taxon>
        <taxon>Lactococcus</taxon>
    </lineage>
</organism>
<dbReference type="Pfam" id="PF00293">
    <property type="entry name" value="NUDIX"/>
    <property type="match status" value="1"/>
</dbReference>
<evidence type="ECO:0000256" key="2">
    <source>
        <dbReference type="ARBA" id="ARBA00022801"/>
    </source>
</evidence>
<keyword evidence="2" id="KW-0378">Hydrolase</keyword>
<dbReference type="CDD" id="cd03424">
    <property type="entry name" value="NUDIX_ADPRase_Nudt5_UGPPase_Nudt14"/>
    <property type="match status" value="1"/>
</dbReference>
<dbReference type="PROSITE" id="PS51462">
    <property type="entry name" value="NUDIX"/>
    <property type="match status" value="1"/>
</dbReference>
<dbReference type="GO" id="GO:0005829">
    <property type="term" value="C:cytosol"/>
    <property type="evidence" value="ECO:0007669"/>
    <property type="project" value="TreeGrafter"/>
</dbReference>
<reference evidence="4 5" key="1">
    <citation type="submission" date="2014-12" db="EMBL/GenBank/DDBJ databases">
        <title>Draft genome sequences of 10 type strains of Lactococcus.</title>
        <authorList>
            <person name="Sun Z."/>
            <person name="Zhong Z."/>
            <person name="Liu W."/>
            <person name="Zhang W."/>
            <person name="Zhang H."/>
        </authorList>
    </citation>
    <scope>NUCLEOTIDE SEQUENCE [LARGE SCALE GENOMIC DNA]</scope>
    <source>
        <strain evidence="4 5">JCM 16395</strain>
    </source>
</reference>
<dbReference type="GO" id="GO:0019693">
    <property type="term" value="P:ribose phosphate metabolic process"/>
    <property type="evidence" value="ECO:0007669"/>
    <property type="project" value="TreeGrafter"/>
</dbReference>
<dbReference type="PRINTS" id="PR00502">
    <property type="entry name" value="NUDIXFAMILY"/>
</dbReference>
<dbReference type="EMBL" id="JXJU01000004">
    <property type="protein sequence ID" value="PCS00471.1"/>
    <property type="molecule type" value="Genomic_DNA"/>
</dbReference>
<dbReference type="AlphaFoldDB" id="A0A2A5RMC2"/>
<dbReference type="InterPro" id="IPR000086">
    <property type="entry name" value="NUDIX_hydrolase_dom"/>
</dbReference>
<name>A0A2A5RMC2_9LACT</name>
<dbReference type="GO" id="GO:0006753">
    <property type="term" value="P:nucleoside phosphate metabolic process"/>
    <property type="evidence" value="ECO:0007669"/>
    <property type="project" value="TreeGrafter"/>
</dbReference>
<accession>A0A2A5RMC2</accession>
<dbReference type="STRING" id="1291764.GCA_001311235_02098"/>
<evidence type="ECO:0000256" key="1">
    <source>
        <dbReference type="ARBA" id="ARBA00001946"/>
    </source>
</evidence>
<dbReference type="InterPro" id="IPR020476">
    <property type="entry name" value="Nudix_hydrolase"/>
</dbReference>
<dbReference type="PANTHER" id="PTHR11839">
    <property type="entry name" value="UDP/ADP-SUGAR PYROPHOSPHATASE"/>
    <property type="match status" value="1"/>
</dbReference>
<evidence type="ECO:0000313" key="4">
    <source>
        <dbReference type="EMBL" id="PCS00471.1"/>
    </source>
</evidence>
<dbReference type="OrthoDB" id="9806150at2"/>
<evidence type="ECO:0000259" key="3">
    <source>
        <dbReference type="PROSITE" id="PS51462"/>
    </source>
</evidence>